<comment type="pathway">
    <text evidence="2">Protein modification; protein ubiquitination.</text>
</comment>
<evidence type="ECO:0000256" key="6">
    <source>
        <dbReference type="PROSITE-ProRule" id="PRU00104"/>
    </source>
</evidence>
<evidence type="ECO:0000313" key="8">
    <source>
        <dbReference type="EMBL" id="KHN20342.1"/>
    </source>
</evidence>
<dbReference type="EC" id="2.3.2.26" evidence="3"/>
<sequence length="158" mass="17592">VPWGVKQKIRLMYHKICLCFGIGIEFEIMSVATDKASFRVIELQGQVVIMRKCFHLLHLISILHATVVIQNKMIMVGGESGSGLLDDVQVPLEGFSALQGISGAERFQIHKAYGSSDHLPSARTCFNQLDLPEYPSKQHLEERLLLAIHEANEGFGFG</sequence>
<evidence type="ECO:0000259" key="7">
    <source>
        <dbReference type="PROSITE" id="PS50237"/>
    </source>
</evidence>
<keyword evidence="5 6" id="KW-0833">Ubl conjugation pathway</keyword>
<dbReference type="Proteomes" id="UP000053555">
    <property type="component" value="Unassembled WGS sequence"/>
</dbReference>
<dbReference type="InterPro" id="IPR000569">
    <property type="entry name" value="HECT_dom"/>
</dbReference>
<dbReference type="GO" id="GO:0061630">
    <property type="term" value="F:ubiquitin protein ligase activity"/>
    <property type="evidence" value="ECO:0007669"/>
    <property type="project" value="UniProtKB-EC"/>
</dbReference>
<dbReference type="GO" id="GO:0006511">
    <property type="term" value="P:ubiquitin-dependent protein catabolic process"/>
    <property type="evidence" value="ECO:0007669"/>
    <property type="project" value="TreeGrafter"/>
</dbReference>
<evidence type="ECO:0000256" key="4">
    <source>
        <dbReference type="ARBA" id="ARBA00022679"/>
    </source>
</evidence>
<name>A0A0B2QKU5_GLYSO</name>
<evidence type="ECO:0000256" key="1">
    <source>
        <dbReference type="ARBA" id="ARBA00000885"/>
    </source>
</evidence>
<dbReference type="Pfam" id="PF00632">
    <property type="entry name" value="HECT"/>
    <property type="match status" value="1"/>
</dbReference>
<evidence type="ECO:0000256" key="3">
    <source>
        <dbReference type="ARBA" id="ARBA00012485"/>
    </source>
</evidence>
<dbReference type="PROSITE" id="PS50237">
    <property type="entry name" value="HECT"/>
    <property type="match status" value="1"/>
</dbReference>
<protein>
    <recommendedName>
        <fullName evidence="3">HECT-type E3 ubiquitin transferase</fullName>
        <ecNumber evidence="3">2.3.2.26</ecNumber>
    </recommendedName>
</protein>
<reference evidence="8" key="1">
    <citation type="submission" date="2014-07" db="EMBL/GenBank/DDBJ databases">
        <title>Identification of a novel salt tolerance gene in wild soybean by whole-genome sequencing.</title>
        <authorList>
            <person name="Lam H.-M."/>
            <person name="Qi X."/>
            <person name="Li M.-W."/>
            <person name="Liu X."/>
            <person name="Xie M."/>
            <person name="Ni M."/>
            <person name="Xu X."/>
        </authorList>
    </citation>
    <scope>NUCLEOTIDE SEQUENCE [LARGE SCALE GENOMIC DNA]</scope>
    <source>
        <tissue evidence="8">Root</tissue>
    </source>
</reference>
<evidence type="ECO:0000256" key="5">
    <source>
        <dbReference type="ARBA" id="ARBA00022786"/>
    </source>
</evidence>
<dbReference type="InterPro" id="IPR035983">
    <property type="entry name" value="Hect_E3_ubiquitin_ligase"/>
</dbReference>
<dbReference type="AlphaFoldDB" id="A0A0B2QKU5"/>
<feature type="non-terminal residue" evidence="8">
    <location>
        <position position="1"/>
    </location>
</feature>
<feature type="active site" description="Glycyl thioester intermediate" evidence="6">
    <location>
        <position position="125"/>
    </location>
</feature>
<dbReference type="PANTHER" id="PTHR11254:SF435">
    <property type="entry name" value="HECT-TYPE E3 UBIQUITIN TRANSFERASE"/>
    <property type="match status" value="1"/>
</dbReference>
<dbReference type="PANTHER" id="PTHR11254">
    <property type="entry name" value="HECT DOMAIN UBIQUITIN-PROTEIN LIGASE"/>
    <property type="match status" value="1"/>
</dbReference>
<dbReference type="InterPro" id="IPR050409">
    <property type="entry name" value="E3_ubiq-protein_ligase"/>
</dbReference>
<dbReference type="GO" id="GO:0005737">
    <property type="term" value="C:cytoplasm"/>
    <property type="evidence" value="ECO:0007669"/>
    <property type="project" value="TreeGrafter"/>
</dbReference>
<dbReference type="GO" id="GO:0000209">
    <property type="term" value="P:protein polyubiquitination"/>
    <property type="evidence" value="ECO:0007669"/>
    <property type="project" value="TreeGrafter"/>
</dbReference>
<keyword evidence="4" id="KW-0808">Transferase</keyword>
<feature type="domain" description="HECT" evidence="7">
    <location>
        <begin position="89"/>
        <end position="158"/>
    </location>
</feature>
<comment type="catalytic activity">
    <reaction evidence="1">
        <text>S-ubiquitinyl-[E2 ubiquitin-conjugating enzyme]-L-cysteine + [acceptor protein]-L-lysine = [E2 ubiquitin-conjugating enzyme]-L-cysteine + N(6)-ubiquitinyl-[acceptor protein]-L-lysine.</text>
        <dbReference type="EC" id="2.3.2.26"/>
    </reaction>
</comment>
<accession>A0A0B2QKU5</accession>
<dbReference type="SUPFAM" id="SSF56204">
    <property type="entry name" value="Hect, E3 ligase catalytic domain"/>
    <property type="match status" value="1"/>
</dbReference>
<organism evidence="8">
    <name type="scientific">Glycine soja</name>
    <name type="common">Wild soybean</name>
    <dbReference type="NCBI Taxonomy" id="3848"/>
    <lineage>
        <taxon>Eukaryota</taxon>
        <taxon>Viridiplantae</taxon>
        <taxon>Streptophyta</taxon>
        <taxon>Embryophyta</taxon>
        <taxon>Tracheophyta</taxon>
        <taxon>Spermatophyta</taxon>
        <taxon>Magnoliopsida</taxon>
        <taxon>eudicotyledons</taxon>
        <taxon>Gunneridae</taxon>
        <taxon>Pentapetalae</taxon>
        <taxon>rosids</taxon>
        <taxon>fabids</taxon>
        <taxon>Fabales</taxon>
        <taxon>Fabaceae</taxon>
        <taxon>Papilionoideae</taxon>
        <taxon>50 kb inversion clade</taxon>
        <taxon>NPAAA clade</taxon>
        <taxon>indigoferoid/millettioid clade</taxon>
        <taxon>Phaseoleae</taxon>
        <taxon>Glycine</taxon>
        <taxon>Glycine subgen. Soja</taxon>
    </lineage>
</organism>
<evidence type="ECO:0000256" key="2">
    <source>
        <dbReference type="ARBA" id="ARBA00004906"/>
    </source>
</evidence>
<proteinExistence type="predicted"/>
<gene>
    <name evidence="8" type="ORF">glysoja_050085</name>
</gene>
<dbReference type="EMBL" id="KN658492">
    <property type="protein sequence ID" value="KHN20342.1"/>
    <property type="molecule type" value="Genomic_DNA"/>
</dbReference>
<dbReference type="Gene3D" id="3.30.2410.10">
    <property type="entry name" value="Hect, E3 ligase catalytic domain"/>
    <property type="match status" value="1"/>
</dbReference>